<keyword evidence="4" id="KW-1185">Reference proteome</keyword>
<dbReference type="SUPFAM" id="SSF50630">
    <property type="entry name" value="Acid proteases"/>
    <property type="match status" value="1"/>
</dbReference>
<dbReference type="InterPro" id="IPR001969">
    <property type="entry name" value="Aspartic_peptidase_AS"/>
</dbReference>
<dbReference type="InterPro" id="IPR034122">
    <property type="entry name" value="Retropepsin-like_bacterial"/>
</dbReference>
<accession>A0ABN6DZM7</accession>
<feature type="domain" description="Peptidase A2" evidence="2">
    <location>
        <begin position="128"/>
        <end position="209"/>
    </location>
</feature>
<dbReference type="Pfam" id="PF13650">
    <property type="entry name" value="Asp_protease_2"/>
    <property type="match status" value="1"/>
</dbReference>
<evidence type="ECO:0000256" key="1">
    <source>
        <dbReference type="ARBA" id="ARBA00022801"/>
    </source>
</evidence>
<dbReference type="InterPro" id="IPR001995">
    <property type="entry name" value="Peptidase_A2_cat"/>
</dbReference>
<evidence type="ECO:0000313" key="4">
    <source>
        <dbReference type="Proteomes" id="UP001319827"/>
    </source>
</evidence>
<dbReference type="Gene3D" id="2.40.70.10">
    <property type="entry name" value="Acid Proteases"/>
    <property type="match status" value="1"/>
</dbReference>
<keyword evidence="1" id="KW-0378">Hydrolase</keyword>
<name>A0ABN6DZM7_9BACT</name>
<gene>
    <name evidence="3" type="ORF">DESUT3_26040</name>
</gene>
<dbReference type="PROSITE" id="PS00141">
    <property type="entry name" value="ASP_PROTEASE"/>
    <property type="match status" value="1"/>
</dbReference>
<protein>
    <recommendedName>
        <fullName evidence="2">Peptidase A2 domain-containing protein</fullName>
    </recommendedName>
</protein>
<evidence type="ECO:0000259" key="2">
    <source>
        <dbReference type="PROSITE" id="PS50175"/>
    </source>
</evidence>
<sequence>MGRVWQLLTLGLLALVATGMPGTLEAKYYRYVDQNGSIVFVDDETRIPQQYREKLKVYREALDDLSPQQRALELERRNGLAKEEQGSENKRKTARLAVLEPQETPVIIEGHQILIPVSLNYGPRSVQLNMLLDTGATHTVLYRKSIRGLGLVAQRKAHSKLASGQVIQSDQVQIAALRIGPYEMKGFTAYIIDNADPTDTVDGLLGMDFLKHRQFQVDFAEQVIRWEQP</sequence>
<dbReference type="PROSITE" id="PS50175">
    <property type="entry name" value="ASP_PROT_RETROV"/>
    <property type="match status" value="1"/>
</dbReference>
<dbReference type="EMBL" id="AP024355">
    <property type="protein sequence ID" value="BCR05535.1"/>
    <property type="molecule type" value="Genomic_DNA"/>
</dbReference>
<organism evidence="3 4">
    <name type="scientific">Desulfuromonas versatilis</name>
    <dbReference type="NCBI Taxonomy" id="2802975"/>
    <lineage>
        <taxon>Bacteria</taxon>
        <taxon>Pseudomonadati</taxon>
        <taxon>Thermodesulfobacteriota</taxon>
        <taxon>Desulfuromonadia</taxon>
        <taxon>Desulfuromonadales</taxon>
        <taxon>Desulfuromonadaceae</taxon>
        <taxon>Desulfuromonas</taxon>
    </lineage>
</organism>
<reference evidence="3 4" key="2">
    <citation type="journal article" date="2021" name="Int. J. Syst. Evol. Microbiol.">
        <title>Isolation and Polyphasic Characterization of Desulfuromonas versatilis sp. Nov., an Electrogenic Bacteria Capable of Versatile Metabolism Isolated from a Graphene Oxide-Reducing Enrichment Culture.</title>
        <authorList>
            <person name="Xie L."/>
            <person name="Yoshida N."/>
            <person name="Ishii S."/>
            <person name="Meng L."/>
        </authorList>
    </citation>
    <scope>NUCLEOTIDE SEQUENCE [LARGE SCALE GENOMIC DNA]</scope>
    <source>
        <strain evidence="3 4">NIT-T3</strain>
    </source>
</reference>
<proteinExistence type="predicted"/>
<dbReference type="CDD" id="cd05483">
    <property type="entry name" value="retropepsin_like_bacteria"/>
    <property type="match status" value="1"/>
</dbReference>
<dbReference type="InterPro" id="IPR021109">
    <property type="entry name" value="Peptidase_aspartic_dom_sf"/>
</dbReference>
<evidence type="ECO:0000313" key="3">
    <source>
        <dbReference type="EMBL" id="BCR05535.1"/>
    </source>
</evidence>
<dbReference type="Proteomes" id="UP001319827">
    <property type="component" value="Chromosome"/>
</dbReference>
<reference evidence="3 4" key="1">
    <citation type="journal article" date="2016" name="C (Basel)">
        <title>Selective Growth of and Electricity Production by Marine Exoelectrogenic Bacteria in Self-Aggregated Hydrogel of Microbially Reduced Graphene Oxide.</title>
        <authorList>
            <person name="Yoshida N."/>
            <person name="Goto Y."/>
            <person name="Miyata Y."/>
        </authorList>
    </citation>
    <scope>NUCLEOTIDE SEQUENCE [LARGE SCALE GENOMIC DNA]</scope>
    <source>
        <strain evidence="3 4">NIT-T3</strain>
    </source>
</reference>
<dbReference type="RefSeq" id="WP_221248955.1">
    <property type="nucleotide sequence ID" value="NZ_AP024355.1"/>
</dbReference>